<dbReference type="InterPro" id="IPR020622">
    <property type="entry name" value="Ala_racemase_pyridoxalP-BS"/>
</dbReference>
<evidence type="ECO:0000256" key="4">
    <source>
        <dbReference type="PIRSR" id="PIRSR600821-50"/>
    </source>
</evidence>
<evidence type="ECO:0000256" key="2">
    <source>
        <dbReference type="ARBA" id="ARBA00022898"/>
    </source>
</evidence>
<keyword evidence="2 4" id="KW-0663">Pyridoxal phosphate</keyword>
<dbReference type="InterPro" id="IPR000821">
    <property type="entry name" value="Ala_racemase"/>
</dbReference>
<dbReference type="GO" id="GO:0030170">
    <property type="term" value="F:pyridoxal phosphate binding"/>
    <property type="evidence" value="ECO:0007669"/>
    <property type="project" value="TreeGrafter"/>
</dbReference>
<dbReference type="AlphaFoldDB" id="A0A9D2G473"/>
<dbReference type="GO" id="GO:0030632">
    <property type="term" value="P:D-alanine biosynthetic process"/>
    <property type="evidence" value="ECO:0007669"/>
    <property type="project" value="TreeGrafter"/>
</dbReference>
<feature type="domain" description="Alanine racemase N-terminal" evidence="5">
    <location>
        <begin position="8"/>
        <end position="216"/>
    </location>
</feature>
<dbReference type="Gene3D" id="2.40.37.10">
    <property type="entry name" value="Lyase, Ornithine Decarboxylase, Chain A, domain 1"/>
    <property type="match status" value="1"/>
</dbReference>
<feature type="modified residue" description="N6-(pyridoxal phosphate)lysine" evidence="4">
    <location>
        <position position="33"/>
    </location>
</feature>
<accession>A0A9D2G473</accession>
<dbReference type="EMBL" id="DXBB01000034">
    <property type="protein sequence ID" value="HIZ72273.1"/>
    <property type="molecule type" value="Genomic_DNA"/>
</dbReference>
<dbReference type="InterPro" id="IPR029066">
    <property type="entry name" value="PLP-binding_barrel"/>
</dbReference>
<evidence type="ECO:0000259" key="5">
    <source>
        <dbReference type="Pfam" id="PF01168"/>
    </source>
</evidence>
<proteinExistence type="predicted"/>
<evidence type="ECO:0000256" key="3">
    <source>
        <dbReference type="ARBA" id="ARBA00023235"/>
    </source>
</evidence>
<dbReference type="GO" id="GO:0005829">
    <property type="term" value="C:cytosol"/>
    <property type="evidence" value="ECO:0007669"/>
    <property type="project" value="TreeGrafter"/>
</dbReference>
<keyword evidence="3 6" id="KW-0413">Isomerase</keyword>
<dbReference type="GO" id="GO:0008784">
    <property type="term" value="F:alanine racemase activity"/>
    <property type="evidence" value="ECO:0007669"/>
    <property type="project" value="UniProtKB-EC"/>
</dbReference>
<dbReference type="EC" id="5.1.1.1" evidence="6"/>
<evidence type="ECO:0000313" key="6">
    <source>
        <dbReference type="EMBL" id="HIZ72273.1"/>
    </source>
</evidence>
<dbReference type="InterPro" id="IPR001608">
    <property type="entry name" value="Ala_racemase_N"/>
</dbReference>
<evidence type="ECO:0000256" key="1">
    <source>
        <dbReference type="ARBA" id="ARBA00001933"/>
    </source>
</evidence>
<comment type="cofactor">
    <cofactor evidence="1 4">
        <name>pyridoxal 5'-phosphate</name>
        <dbReference type="ChEBI" id="CHEBI:597326"/>
    </cofactor>
</comment>
<reference evidence="6" key="1">
    <citation type="journal article" date="2021" name="PeerJ">
        <title>Extensive microbial diversity within the chicken gut microbiome revealed by metagenomics and culture.</title>
        <authorList>
            <person name="Gilroy R."/>
            <person name="Ravi A."/>
            <person name="Getino M."/>
            <person name="Pursley I."/>
            <person name="Horton D.L."/>
            <person name="Alikhan N.F."/>
            <person name="Baker D."/>
            <person name="Gharbi K."/>
            <person name="Hall N."/>
            <person name="Watson M."/>
            <person name="Adriaenssens E.M."/>
            <person name="Foster-Nyarko E."/>
            <person name="Jarju S."/>
            <person name="Secka A."/>
            <person name="Antonio M."/>
            <person name="Oren A."/>
            <person name="Chaudhuri R.R."/>
            <person name="La Ragione R."/>
            <person name="Hildebrand F."/>
            <person name="Pallen M.J."/>
        </authorList>
    </citation>
    <scope>NUCLEOTIDE SEQUENCE</scope>
    <source>
        <strain evidence="6">ChiW7-2402</strain>
    </source>
</reference>
<name>A0A9D2G473_9FIRM</name>
<protein>
    <submittedName>
        <fullName evidence="6">Alanine racemase</fullName>
        <ecNumber evidence="6">5.1.1.1</ecNumber>
    </submittedName>
</protein>
<dbReference type="Proteomes" id="UP000824102">
    <property type="component" value="Unassembled WGS sequence"/>
</dbReference>
<evidence type="ECO:0000313" key="7">
    <source>
        <dbReference type="Proteomes" id="UP000824102"/>
    </source>
</evidence>
<gene>
    <name evidence="6" type="ORF">H9964_01690</name>
</gene>
<dbReference type="PANTHER" id="PTHR30511:SF0">
    <property type="entry name" value="ALANINE RACEMASE, CATABOLIC-RELATED"/>
    <property type="match status" value="1"/>
</dbReference>
<comment type="caution">
    <text evidence="6">The sequence shown here is derived from an EMBL/GenBank/DDBJ whole genome shotgun (WGS) entry which is preliminary data.</text>
</comment>
<organism evidence="6 7">
    <name type="scientific">Candidatus Gallimonas intestinavium</name>
    <dbReference type="NCBI Taxonomy" id="2838603"/>
    <lineage>
        <taxon>Bacteria</taxon>
        <taxon>Bacillati</taxon>
        <taxon>Bacillota</taxon>
        <taxon>Clostridia</taxon>
        <taxon>Candidatus Gallimonas</taxon>
    </lineage>
</organism>
<dbReference type="InterPro" id="IPR009006">
    <property type="entry name" value="Ala_racemase/Decarboxylase_C"/>
</dbReference>
<reference evidence="6" key="2">
    <citation type="submission" date="2021-04" db="EMBL/GenBank/DDBJ databases">
        <authorList>
            <person name="Gilroy R."/>
        </authorList>
    </citation>
    <scope>NUCLEOTIDE SEQUENCE</scope>
    <source>
        <strain evidence="6">ChiW7-2402</strain>
    </source>
</reference>
<dbReference type="PANTHER" id="PTHR30511">
    <property type="entry name" value="ALANINE RACEMASE"/>
    <property type="match status" value="1"/>
</dbReference>
<dbReference type="SUPFAM" id="SSF51419">
    <property type="entry name" value="PLP-binding barrel"/>
    <property type="match status" value="1"/>
</dbReference>
<sequence>MQQVMAKISLGRIRKNARLLRARAGVPLLAVVKDDAYGHGAAAVAHALHGIAAGFCVATVREGASLRIAGIREDILVLAPPLDKEDALRLRAYELTGTVSSPRSLRLAAEAGFLCHLAVNTGMNRYGVPPAQAGRQARRAKALGVSLTGLYSHLWAPAEEAVRRQQLSLFRRAAEEVRAVFPCALCHLAATGGILAGREYCLDAVRPGIGLYGYLPAGFEGALPVQPAARIYAPVSHVCARVGEGAGYQRAEKGSRFYTLRFGYGDGFFRADGRGGVLCMDARVCAGGARIGERRLVLNDFTRYAREHGTTEYEVLLRTLQGTEKEYDG</sequence>
<dbReference type="SUPFAM" id="SSF50621">
    <property type="entry name" value="Alanine racemase C-terminal domain-like"/>
    <property type="match status" value="1"/>
</dbReference>
<dbReference type="Gene3D" id="3.20.20.10">
    <property type="entry name" value="Alanine racemase"/>
    <property type="match status" value="1"/>
</dbReference>
<dbReference type="Pfam" id="PF01168">
    <property type="entry name" value="Ala_racemase_N"/>
    <property type="match status" value="1"/>
</dbReference>
<dbReference type="PRINTS" id="PR00992">
    <property type="entry name" value="ALARACEMASE"/>
</dbReference>
<dbReference type="PROSITE" id="PS00395">
    <property type="entry name" value="ALANINE_RACEMASE"/>
    <property type="match status" value="1"/>
</dbReference>